<protein>
    <recommendedName>
        <fullName evidence="9">Cytochrome P450</fullName>
    </recommendedName>
</protein>
<sequence>MIGRYIQSGNMPWIILALPVLVLVTLLPRKVTNSIFSAIIDKYLLWRYPIRSIDGTHTLPTCPYQWPNGQGDVGKFLQGIENRDMWEKEHGKIYRIWSGMKPEVYAHLDPCLPCLVLIDSRVLTQPHHVQSVFRDSNKHSKAENNNSGYLMSELLGQCVGLISQEPWRCLRAVAEVPFQHDKTPAYVQLVLRHIRQHFSSLHVHGDLQHGRIHPAQDLKMLPFWTVAEIFYGEVDIVMREELQQLCLIREQLFRRMIQGGLVRWRWSRYLPSTTNRQLADFKSRFRRFNQQAYQRACNQNKWNLPIISMTEAAQSGKVSLEQIYQTIDEALFANLDVTTGAISWNLVFLAAHPAIQNRVREEAQAAAAREAYLLSSSTLLAACILESARLKPLAAFTVAQSAPTDRTVEGYCIPAGTNIVIDTYALNIRNEFWGTDSQSYRPDRFLKHRATELRYQYWRFGFGPRQCMGRYIADLVIRALLAHLVVNYELGILDGDEDKWKRDSESWITLPDMQLKCEPRNLRVAKLWAPVSL</sequence>
<dbReference type="EMBL" id="BHVY01000005">
    <property type="protein sequence ID" value="GIJ88186.1"/>
    <property type="molecule type" value="Genomic_DNA"/>
</dbReference>
<organism evidence="7 8">
    <name type="scientific">Aspergillus pseudoviridinutans</name>
    <dbReference type="NCBI Taxonomy" id="1517512"/>
    <lineage>
        <taxon>Eukaryota</taxon>
        <taxon>Fungi</taxon>
        <taxon>Dikarya</taxon>
        <taxon>Ascomycota</taxon>
        <taxon>Pezizomycotina</taxon>
        <taxon>Eurotiomycetes</taxon>
        <taxon>Eurotiomycetidae</taxon>
        <taxon>Eurotiales</taxon>
        <taxon>Aspergillaceae</taxon>
        <taxon>Aspergillus</taxon>
        <taxon>Aspergillus subgen. Fumigati</taxon>
    </lineage>
</organism>
<dbReference type="PANTHER" id="PTHR24291">
    <property type="entry name" value="CYTOCHROME P450 FAMILY 4"/>
    <property type="match status" value="1"/>
</dbReference>
<gene>
    <name evidence="7" type="ORF">Asppvi_007104</name>
</gene>
<dbReference type="InterPro" id="IPR002401">
    <property type="entry name" value="Cyt_P450_E_grp-I"/>
</dbReference>
<dbReference type="PANTHER" id="PTHR24291:SF167">
    <property type="entry name" value="CYTOCHROME P450 MONOOXYGENASE GLIC"/>
    <property type="match status" value="1"/>
</dbReference>
<keyword evidence="5 6" id="KW-0349">Heme</keyword>
<dbReference type="Proteomes" id="UP001043456">
    <property type="component" value="Unassembled WGS sequence"/>
</dbReference>
<dbReference type="GO" id="GO:0016705">
    <property type="term" value="F:oxidoreductase activity, acting on paired donors, with incorporation or reduction of molecular oxygen"/>
    <property type="evidence" value="ECO:0007669"/>
    <property type="project" value="InterPro"/>
</dbReference>
<evidence type="ECO:0000256" key="3">
    <source>
        <dbReference type="ARBA" id="ARBA00023002"/>
    </source>
</evidence>
<dbReference type="InterPro" id="IPR050196">
    <property type="entry name" value="Cytochrome_P450_Monoox"/>
</dbReference>
<dbReference type="CDD" id="cd20615">
    <property type="entry name" value="CYP_GliC-like"/>
    <property type="match status" value="1"/>
</dbReference>
<dbReference type="InterPro" id="IPR001128">
    <property type="entry name" value="Cyt_P450"/>
</dbReference>
<name>A0A9P3BBA8_9EURO</name>
<dbReference type="RefSeq" id="XP_043158932.1">
    <property type="nucleotide sequence ID" value="XM_043302997.1"/>
</dbReference>
<evidence type="ECO:0000313" key="7">
    <source>
        <dbReference type="EMBL" id="GIJ88186.1"/>
    </source>
</evidence>
<dbReference type="GO" id="GO:0005506">
    <property type="term" value="F:iron ion binding"/>
    <property type="evidence" value="ECO:0007669"/>
    <property type="project" value="InterPro"/>
</dbReference>
<evidence type="ECO:0000256" key="6">
    <source>
        <dbReference type="RuleBase" id="RU000461"/>
    </source>
</evidence>
<keyword evidence="3 6" id="KW-0560">Oxidoreductase</keyword>
<comment type="cofactor">
    <cofactor evidence="5">
        <name>heme</name>
        <dbReference type="ChEBI" id="CHEBI:30413"/>
    </cofactor>
</comment>
<keyword evidence="4 5" id="KW-0408">Iron</keyword>
<keyword evidence="2 5" id="KW-0479">Metal-binding</keyword>
<dbReference type="GO" id="GO:0044283">
    <property type="term" value="P:small molecule biosynthetic process"/>
    <property type="evidence" value="ECO:0007669"/>
    <property type="project" value="UniProtKB-ARBA"/>
</dbReference>
<dbReference type="SUPFAM" id="SSF48264">
    <property type="entry name" value="Cytochrome P450"/>
    <property type="match status" value="1"/>
</dbReference>
<evidence type="ECO:0000256" key="1">
    <source>
        <dbReference type="ARBA" id="ARBA00010617"/>
    </source>
</evidence>
<accession>A0A9P3BBA8</accession>
<evidence type="ECO:0000313" key="8">
    <source>
        <dbReference type="Proteomes" id="UP001043456"/>
    </source>
</evidence>
<dbReference type="AlphaFoldDB" id="A0A9P3BBA8"/>
<dbReference type="GeneID" id="67005714"/>
<dbReference type="Gene3D" id="1.10.630.10">
    <property type="entry name" value="Cytochrome P450"/>
    <property type="match status" value="1"/>
</dbReference>
<dbReference type="PRINTS" id="PR00463">
    <property type="entry name" value="EP450I"/>
</dbReference>
<dbReference type="InterPro" id="IPR036396">
    <property type="entry name" value="Cyt_P450_sf"/>
</dbReference>
<dbReference type="InterPro" id="IPR017972">
    <property type="entry name" value="Cyt_P450_CS"/>
</dbReference>
<feature type="binding site" description="axial binding residue" evidence="5">
    <location>
        <position position="467"/>
    </location>
    <ligand>
        <name>heme</name>
        <dbReference type="ChEBI" id="CHEBI:30413"/>
    </ligand>
    <ligandPart>
        <name>Fe</name>
        <dbReference type="ChEBI" id="CHEBI:18248"/>
    </ligandPart>
</feature>
<evidence type="ECO:0008006" key="9">
    <source>
        <dbReference type="Google" id="ProtNLM"/>
    </source>
</evidence>
<dbReference type="Pfam" id="PF00067">
    <property type="entry name" value="p450"/>
    <property type="match status" value="1"/>
</dbReference>
<evidence type="ECO:0000256" key="2">
    <source>
        <dbReference type="ARBA" id="ARBA00022723"/>
    </source>
</evidence>
<keyword evidence="8" id="KW-1185">Reference proteome</keyword>
<dbReference type="GO" id="GO:0004497">
    <property type="term" value="F:monooxygenase activity"/>
    <property type="evidence" value="ECO:0007669"/>
    <property type="project" value="UniProtKB-KW"/>
</dbReference>
<comment type="similarity">
    <text evidence="1 6">Belongs to the cytochrome P450 family.</text>
</comment>
<comment type="caution">
    <text evidence="7">The sequence shown here is derived from an EMBL/GenBank/DDBJ whole genome shotgun (WGS) entry which is preliminary data.</text>
</comment>
<reference evidence="7 8" key="1">
    <citation type="submission" date="2018-10" db="EMBL/GenBank/DDBJ databases">
        <title>Pan-genome distribution and transcriptional activeness of fungal secondary metabolism genes in Aspergillus section Fumigati.</title>
        <authorList>
            <person name="Takahashi H."/>
            <person name="Umemura M."/>
            <person name="Ninomiya A."/>
            <person name="Kusuya Y."/>
            <person name="Urayama S."/>
            <person name="Shimizu M."/>
            <person name="Watanabe A."/>
            <person name="Kamei K."/>
            <person name="Yaguchi T."/>
            <person name="Hagiwara D."/>
        </authorList>
    </citation>
    <scope>NUCLEOTIDE SEQUENCE [LARGE SCALE GENOMIC DNA]</scope>
    <source>
        <strain evidence="7 8">IFM 55266</strain>
    </source>
</reference>
<dbReference type="OrthoDB" id="2789670at2759"/>
<proteinExistence type="inferred from homology"/>
<dbReference type="PROSITE" id="PS00086">
    <property type="entry name" value="CYTOCHROME_P450"/>
    <property type="match status" value="1"/>
</dbReference>
<keyword evidence="6" id="KW-0503">Monooxygenase</keyword>
<evidence type="ECO:0000256" key="4">
    <source>
        <dbReference type="ARBA" id="ARBA00023004"/>
    </source>
</evidence>
<dbReference type="GO" id="GO:0020037">
    <property type="term" value="F:heme binding"/>
    <property type="evidence" value="ECO:0007669"/>
    <property type="project" value="InterPro"/>
</dbReference>
<dbReference type="PRINTS" id="PR00385">
    <property type="entry name" value="P450"/>
</dbReference>
<evidence type="ECO:0000256" key="5">
    <source>
        <dbReference type="PIRSR" id="PIRSR602401-1"/>
    </source>
</evidence>